<keyword evidence="4" id="KW-1185">Reference proteome</keyword>
<dbReference type="InterPro" id="IPR001841">
    <property type="entry name" value="Znf_RING"/>
</dbReference>
<dbReference type="GO" id="GO:0008270">
    <property type="term" value="F:zinc ion binding"/>
    <property type="evidence" value="ECO:0007669"/>
    <property type="project" value="UniProtKB-KW"/>
</dbReference>
<evidence type="ECO:0000313" key="3">
    <source>
        <dbReference type="EnsemblProtists" id="EOD35007"/>
    </source>
</evidence>
<reference evidence="3" key="2">
    <citation type="submission" date="2024-10" db="UniProtKB">
        <authorList>
            <consortium name="EnsemblProtists"/>
        </authorList>
    </citation>
    <scope>IDENTIFICATION</scope>
</reference>
<dbReference type="InterPro" id="IPR013083">
    <property type="entry name" value="Znf_RING/FYVE/PHD"/>
</dbReference>
<name>A0A0D3KGX2_EMIH1</name>
<evidence type="ECO:0000259" key="2">
    <source>
        <dbReference type="PROSITE" id="PS50089"/>
    </source>
</evidence>
<evidence type="ECO:0000256" key="1">
    <source>
        <dbReference type="PROSITE-ProRule" id="PRU00175"/>
    </source>
</evidence>
<dbReference type="AlphaFoldDB" id="A0A0D3KGX2"/>
<dbReference type="HOGENOM" id="CLU_1201747_0_0_1"/>
<dbReference type="EnsemblProtists" id="EOD35007">
    <property type="protein sequence ID" value="EOD35007"/>
    <property type="gene ID" value="EMIHUDRAFT_111027"/>
</dbReference>
<organism evidence="3 4">
    <name type="scientific">Emiliania huxleyi (strain CCMP1516)</name>
    <dbReference type="NCBI Taxonomy" id="280463"/>
    <lineage>
        <taxon>Eukaryota</taxon>
        <taxon>Haptista</taxon>
        <taxon>Haptophyta</taxon>
        <taxon>Prymnesiophyceae</taxon>
        <taxon>Isochrysidales</taxon>
        <taxon>Noelaerhabdaceae</taxon>
        <taxon>Emiliania</taxon>
    </lineage>
</organism>
<dbReference type="KEGG" id="ehx:EMIHUDRAFT_111027"/>
<reference evidence="4" key="1">
    <citation type="journal article" date="2013" name="Nature">
        <title>Pan genome of the phytoplankton Emiliania underpins its global distribution.</title>
        <authorList>
            <person name="Read B.A."/>
            <person name="Kegel J."/>
            <person name="Klute M.J."/>
            <person name="Kuo A."/>
            <person name="Lefebvre S.C."/>
            <person name="Maumus F."/>
            <person name="Mayer C."/>
            <person name="Miller J."/>
            <person name="Monier A."/>
            <person name="Salamov A."/>
            <person name="Young J."/>
            <person name="Aguilar M."/>
            <person name="Claverie J.M."/>
            <person name="Frickenhaus S."/>
            <person name="Gonzalez K."/>
            <person name="Herman E.K."/>
            <person name="Lin Y.C."/>
            <person name="Napier J."/>
            <person name="Ogata H."/>
            <person name="Sarno A.F."/>
            <person name="Shmutz J."/>
            <person name="Schroeder D."/>
            <person name="de Vargas C."/>
            <person name="Verret F."/>
            <person name="von Dassow P."/>
            <person name="Valentin K."/>
            <person name="Van de Peer Y."/>
            <person name="Wheeler G."/>
            <person name="Dacks J.B."/>
            <person name="Delwiche C.F."/>
            <person name="Dyhrman S.T."/>
            <person name="Glockner G."/>
            <person name="John U."/>
            <person name="Richards T."/>
            <person name="Worden A.Z."/>
            <person name="Zhang X."/>
            <person name="Grigoriev I.V."/>
            <person name="Allen A.E."/>
            <person name="Bidle K."/>
            <person name="Borodovsky M."/>
            <person name="Bowler C."/>
            <person name="Brownlee C."/>
            <person name="Cock J.M."/>
            <person name="Elias M."/>
            <person name="Gladyshev V.N."/>
            <person name="Groth M."/>
            <person name="Guda C."/>
            <person name="Hadaegh A."/>
            <person name="Iglesias-Rodriguez M.D."/>
            <person name="Jenkins J."/>
            <person name="Jones B.M."/>
            <person name="Lawson T."/>
            <person name="Leese F."/>
            <person name="Lindquist E."/>
            <person name="Lobanov A."/>
            <person name="Lomsadze A."/>
            <person name="Malik S.B."/>
            <person name="Marsh M.E."/>
            <person name="Mackinder L."/>
            <person name="Mock T."/>
            <person name="Mueller-Roeber B."/>
            <person name="Pagarete A."/>
            <person name="Parker M."/>
            <person name="Probert I."/>
            <person name="Quesneville H."/>
            <person name="Raines C."/>
            <person name="Rensing S.A."/>
            <person name="Riano-Pachon D.M."/>
            <person name="Richier S."/>
            <person name="Rokitta S."/>
            <person name="Shiraiwa Y."/>
            <person name="Soanes D.M."/>
            <person name="van der Giezen M."/>
            <person name="Wahlund T.M."/>
            <person name="Williams B."/>
            <person name="Wilson W."/>
            <person name="Wolfe G."/>
            <person name="Wurch L.L."/>
        </authorList>
    </citation>
    <scope>NUCLEOTIDE SEQUENCE</scope>
</reference>
<evidence type="ECO:0000313" key="4">
    <source>
        <dbReference type="Proteomes" id="UP000013827"/>
    </source>
</evidence>
<dbReference type="PaxDb" id="2903-EOD35007"/>
<feature type="domain" description="RING-type" evidence="2">
    <location>
        <begin position="161"/>
        <end position="207"/>
    </location>
</feature>
<dbReference type="Gene3D" id="3.30.40.10">
    <property type="entry name" value="Zinc/RING finger domain, C3HC4 (zinc finger)"/>
    <property type="match status" value="1"/>
</dbReference>
<dbReference type="Gene3D" id="1.20.1020.10">
    <property type="entry name" value="TAZ domain"/>
    <property type="match status" value="1"/>
</dbReference>
<accession>A0A0D3KGX2</accession>
<sequence length="216" mass="24029">MWPNCHANTRRTMSALSLVHAFHCTRDVCPDSACAEAKQMLRFVEAHVADCHLRTRERDAPDGVPAECKTCRLWAALHRTRLVSATRTTAGSEMCAEAKPEMRRLLHRHVASCKHDNCATCQKLRRLGRIGLLRSLSTLPALPPARADFAPPPAPCPNESCAICFEQLGEQGPHWTCSVCNHALHSDCWSRWAIQTPTATATCPLCRSAASFRRYD</sequence>
<keyword evidence="1" id="KW-0862">Zinc</keyword>
<dbReference type="GeneID" id="17280277"/>
<keyword evidence="1" id="KW-0863">Zinc-finger</keyword>
<dbReference type="RefSeq" id="XP_005787436.1">
    <property type="nucleotide sequence ID" value="XM_005787379.1"/>
</dbReference>
<dbReference type="SUPFAM" id="SSF57933">
    <property type="entry name" value="TAZ domain"/>
    <property type="match status" value="1"/>
</dbReference>
<dbReference type="CDD" id="cd16448">
    <property type="entry name" value="RING-H2"/>
    <property type="match status" value="1"/>
</dbReference>
<dbReference type="Pfam" id="PF13639">
    <property type="entry name" value="zf-RING_2"/>
    <property type="match status" value="1"/>
</dbReference>
<keyword evidence="1" id="KW-0479">Metal-binding</keyword>
<dbReference type="InterPro" id="IPR035898">
    <property type="entry name" value="TAZ_dom_sf"/>
</dbReference>
<proteinExistence type="predicted"/>
<dbReference type="Proteomes" id="UP000013827">
    <property type="component" value="Unassembled WGS sequence"/>
</dbReference>
<dbReference type="SUPFAM" id="SSF57850">
    <property type="entry name" value="RING/U-box"/>
    <property type="match status" value="1"/>
</dbReference>
<dbReference type="PROSITE" id="PS50089">
    <property type="entry name" value="ZF_RING_2"/>
    <property type="match status" value="1"/>
</dbReference>
<protein>
    <recommendedName>
        <fullName evidence="2">RING-type domain-containing protein</fullName>
    </recommendedName>
</protein>